<proteinExistence type="predicted"/>
<dbReference type="Proteomes" id="UP001153636">
    <property type="component" value="Chromosome 4"/>
</dbReference>
<dbReference type="EMBL" id="OV651816">
    <property type="protein sequence ID" value="CAH1109361.1"/>
    <property type="molecule type" value="Genomic_DNA"/>
</dbReference>
<keyword evidence="2" id="KW-1185">Reference proteome</keyword>
<organism evidence="1 2">
    <name type="scientific">Psylliodes chrysocephalus</name>
    <dbReference type="NCBI Taxonomy" id="3402493"/>
    <lineage>
        <taxon>Eukaryota</taxon>
        <taxon>Metazoa</taxon>
        <taxon>Ecdysozoa</taxon>
        <taxon>Arthropoda</taxon>
        <taxon>Hexapoda</taxon>
        <taxon>Insecta</taxon>
        <taxon>Pterygota</taxon>
        <taxon>Neoptera</taxon>
        <taxon>Endopterygota</taxon>
        <taxon>Coleoptera</taxon>
        <taxon>Polyphaga</taxon>
        <taxon>Cucujiformia</taxon>
        <taxon>Chrysomeloidea</taxon>
        <taxon>Chrysomelidae</taxon>
        <taxon>Galerucinae</taxon>
        <taxon>Alticini</taxon>
        <taxon>Psylliodes</taxon>
    </lineage>
</organism>
<protein>
    <submittedName>
        <fullName evidence="1">Uncharacterized protein</fullName>
    </submittedName>
</protein>
<accession>A0A9P0D3U8</accession>
<evidence type="ECO:0000313" key="2">
    <source>
        <dbReference type="Proteomes" id="UP001153636"/>
    </source>
</evidence>
<evidence type="ECO:0000313" key="1">
    <source>
        <dbReference type="EMBL" id="CAH1109361.1"/>
    </source>
</evidence>
<name>A0A9P0D3U8_9CUCU</name>
<gene>
    <name evidence="1" type="ORF">PSYICH_LOCUS10472</name>
</gene>
<reference evidence="1" key="1">
    <citation type="submission" date="2022-01" db="EMBL/GenBank/DDBJ databases">
        <authorList>
            <person name="King R."/>
        </authorList>
    </citation>
    <scope>NUCLEOTIDE SEQUENCE</scope>
</reference>
<dbReference type="AlphaFoldDB" id="A0A9P0D3U8"/>
<sequence length="235" mass="25930">MMSATKKNCQNIDIGVLNNIDEVDRSLGDPPNLIAVVTDIKNGAYQVGTAGGIIKSWFNRPDIEKSTSNFNTVNQCENERLGKLSKYQAEFLSLFFNIEDSTTEEQYAMAVLALGNKANPPEFYAPLLQNKNLLKINHEQFSSSIGVIDKCLLKLKNIRTQDTFLAVVLGNAMDAIRVQPTTVARRNPGVTRGSKRMPTGRPASNVVIKREKRKHNLTSNVLNNVPHAKGHGSGH</sequence>
<dbReference type="OrthoDB" id="6783205at2759"/>